<gene>
    <name evidence="3" type="ORF">GCM10023318_60830</name>
</gene>
<dbReference type="EMBL" id="BAABJM010000010">
    <property type="protein sequence ID" value="GAA5069467.1"/>
    <property type="molecule type" value="Genomic_DNA"/>
</dbReference>
<evidence type="ECO:0000256" key="1">
    <source>
        <dbReference type="SAM" id="MobiDB-lite"/>
    </source>
</evidence>
<dbReference type="Proteomes" id="UP001500603">
    <property type="component" value="Unassembled WGS sequence"/>
</dbReference>
<evidence type="ECO:0000313" key="4">
    <source>
        <dbReference type="Proteomes" id="UP001500603"/>
    </source>
</evidence>
<proteinExistence type="predicted"/>
<accession>A0ABP9L4N4</accession>
<sequence length="106" mass="11331">MSFNPIATLTIAARTDATRVTVLPMASGDDGGGDDQPDDDDDRREEEAPDAPPVVSRGIDPTVDEMWLAPHSAPTRRFGVPRLSTVLLVVAFVALLVLYAFLGPGR</sequence>
<feature type="transmembrane region" description="Helical" evidence="2">
    <location>
        <begin position="83"/>
        <end position="102"/>
    </location>
</feature>
<keyword evidence="2" id="KW-0812">Transmembrane</keyword>
<feature type="compositionally biased region" description="Acidic residues" evidence="1">
    <location>
        <begin position="31"/>
        <end position="49"/>
    </location>
</feature>
<organism evidence="3 4">
    <name type="scientific">Nocardia callitridis</name>
    <dbReference type="NCBI Taxonomy" id="648753"/>
    <lineage>
        <taxon>Bacteria</taxon>
        <taxon>Bacillati</taxon>
        <taxon>Actinomycetota</taxon>
        <taxon>Actinomycetes</taxon>
        <taxon>Mycobacteriales</taxon>
        <taxon>Nocardiaceae</taxon>
        <taxon>Nocardia</taxon>
    </lineage>
</organism>
<feature type="region of interest" description="Disordered" evidence="1">
    <location>
        <begin position="23"/>
        <end position="60"/>
    </location>
</feature>
<keyword evidence="4" id="KW-1185">Reference proteome</keyword>
<reference evidence="4" key="1">
    <citation type="journal article" date="2019" name="Int. J. Syst. Evol. Microbiol.">
        <title>The Global Catalogue of Microorganisms (GCM) 10K type strain sequencing project: providing services to taxonomists for standard genome sequencing and annotation.</title>
        <authorList>
            <consortium name="The Broad Institute Genomics Platform"/>
            <consortium name="The Broad Institute Genome Sequencing Center for Infectious Disease"/>
            <person name="Wu L."/>
            <person name="Ma J."/>
        </authorList>
    </citation>
    <scope>NUCLEOTIDE SEQUENCE [LARGE SCALE GENOMIC DNA]</scope>
    <source>
        <strain evidence="4">JCM 18298</strain>
    </source>
</reference>
<keyword evidence="2" id="KW-1133">Transmembrane helix</keyword>
<evidence type="ECO:0000313" key="3">
    <source>
        <dbReference type="EMBL" id="GAA5069467.1"/>
    </source>
</evidence>
<comment type="caution">
    <text evidence="3">The sequence shown here is derived from an EMBL/GenBank/DDBJ whole genome shotgun (WGS) entry which is preliminary data.</text>
</comment>
<evidence type="ECO:0000256" key="2">
    <source>
        <dbReference type="SAM" id="Phobius"/>
    </source>
</evidence>
<keyword evidence="2" id="KW-0472">Membrane</keyword>
<name>A0ABP9L4N4_9NOCA</name>
<protein>
    <submittedName>
        <fullName evidence="3">Uncharacterized protein</fullName>
    </submittedName>
</protein>